<keyword evidence="2" id="KW-1185">Reference proteome</keyword>
<accession>A0A1J7GLT2</accession>
<gene>
    <name evidence="1" type="ORF">TanjilG_10818</name>
</gene>
<sequence length="75" mass="9016">MRINIHHHIHKGATYKLVIYSQIFSTFVSFYEHNYHKTRKLKSLRHGVRMPITVAIDQFSHPILATAKREWQSYH</sequence>
<dbReference type="Gramene" id="OIW01388">
    <property type="protein sequence ID" value="OIW01388"/>
    <property type="gene ID" value="TanjilG_10818"/>
</dbReference>
<dbReference type="Proteomes" id="UP000188354">
    <property type="component" value="Chromosome LG11"/>
</dbReference>
<proteinExistence type="predicted"/>
<dbReference type="EMBL" id="CM007371">
    <property type="protein sequence ID" value="OIW01388.1"/>
    <property type="molecule type" value="Genomic_DNA"/>
</dbReference>
<name>A0A1J7GLT2_LUPAN</name>
<protein>
    <submittedName>
        <fullName evidence="1">Uncharacterized protein</fullName>
    </submittedName>
</protein>
<evidence type="ECO:0000313" key="2">
    <source>
        <dbReference type="Proteomes" id="UP000188354"/>
    </source>
</evidence>
<evidence type="ECO:0000313" key="1">
    <source>
        <dbReference type="EMBL" id="OIW01388.1"/>
    </source>
</evidence>
<dbReference type="AlphaFoldDB" id="A0A1J7GLT2"/>
<organism evidence="1 2">
    <name type="scientific">Lupinus angustifolius</name>
    <name type="common">Narrow-leaved blue lupine</name>
    <dbReference type="NCBI Taxonomy" id="3871"/>
    <lineage>
        <taxon>Eukaryota</taxon>
        <taxon>Viridiplantae</taxon>
        <taxon>Streptophyta</taxon>
        <taxon>Embryophyta</taxon>
        <taxon>Tracheophyta</taxon>
        <taxon>Spermatophyta</taxon>
        <taxon>Magnoliopsida</taxon>
        <taxon>eudicotyledons</taxon>
        <taxon>Gunneridae</taxon>
        <taxon>Pentapetalae</taxon>
        <taxon>rosids</taxon>
        <taxon>fabids</taxon>
        <taxon>Fabales</taxon>
        <taxon>Fabaceae</taxon>
        <taxon>Papilionoideae</taxon>
        <taxon>50 kb inversion clade</taxon>
        <taxon>genistoids sensu lato</taxon>
        <taxon>core genistoids</taxon>
        <taxon>Genisteae</taxon>
        <taxon>Lupinus</taxon>
    </lineage>
</organism>
<reference evidence="1 2" key="1">
    <citation type="journal article" date="2017" name="Plant Biotechnol. J.">
        <title>A comprehensive draft genome sequence for lupin (Lupinus angustifolius), an emerging health food: insights into plant-microbe interactions and legume evolution.</title>
        <authorList>
            <person name="Hane J.K."/>
            <person name="Ming Y."/>
            <person name="Kamphuis L.G."/>
            <person name="Nelson M.N."/>
            <person name="Garg G."/>
            <person name="Atkins C.A."/>
            <person name="Bayer P.E."/>
            <person name="Bravo A."/>
            <person name="Bringans S."/>
            <person name="Cannon S."/>
            <person name="Edwards D."/>
            <person name="Foley R."/>
            <person name="Gao L.L."/>
            <person name="Harrison M.J."/>
            <person name="Huang W."/>
            <person name="Hurgobin B."/>
            <person name="Li S."/>
            <person name="Liu C.W."/>
            <person name="McGrath A."/>
            <person name="Morahan G."/>
            <person name="Murray J."/>
            <person name="Weller J."/>
            <person name="Jian J."/>
            <person name="Singh K.B."/>
        </authorList>
    </citation>
    <scope>NUCLEOTIDE SEQUENCE [LARGE SCALE GENOMIC DNA]</scope>
    <source>
        <strain evidence="2">cv. Tanjil</strain>
        <tissue evidence="1">Whole plant</tissue>
    </source>
</reference>